<evidence type="ECO:0000313" key="2">
    <source>
        <dbReference type="Proteomes" id="UP001491310"/>
    </source>
</evidence>
<gene>
    <name evidence="1" type="ORF">WJX75_002191</name>
</gene>
<evidence type="ECO:0000313" key="1">
    <source>
        <dbReference type="EMBL" id="KAK9918195.1"/>
    </source>
</evidence>
<keyword evidence="2" id="KW-1185">Reference proteome</keyword>
<dbReference type="Proteomes" id="UP001491310">
    <property type="component" value="Unassembled WGS sequence"/>
</dbReference>
<dbReference type="EMBL" id="JALJOT010000001">
    <property type="protein sequence ID" value="KAK9918195.1"/>
    <property type="molecule type" value="Genomic_DNA"/>
</dbReference>
<comment type="caution">
    <text evidence="1">The sequence shown here is derived from an EMBL/GenBank/DDBJ whole genome shotgun (WGS) entry which is preliminary data.</text>
</comment>
<reference evidence="1 2" key="1">
    <citation type="journal article" date="2024" name="Nat. Commun.">
        <title>Phylogenomics reveals the evolutionary origins of lichenization in chlorophyte algae.</title>
        <authorList>
            <person name="Puginier C."/>
            <person name="Libourel C."/>
            <person name="Otte J."/>
            <person name="Skaloud P."/>
            <person name="Haon M."/>
            <person name="Grisel S."/>
            <person name="Petersen M."/>
            <person name="Berrin J.G."/>
            <person name="Delaux P.M."/>
            <person name="Dal Grande F."/>
            <person name="Keller J."/>
        </authorList>
    </citation>
    <scope>NUCLEOTIDE SEQUENCE [LARGE SCALE GENOMIC DNA]</scope>
    <source>
        <strain evidence="1 2">SAG 216-7</strain>
    </source>
</reference>
<sequence length="77" mass="8322">MEGGENFPFKKAKRVEIGPNLDYSKEEAVKLQIEALKHNDTPYQDAGLQTLTHSPGADISAGALTWVSSPDSSVFST</sequence>
<accession>A0ABR2Z2K4</accession>
<proteinExistence type="predicted"/>
<organism evidence="1 2">
    <name type="scientific">Coccomyxa subellipsoidea</name>
    <dbReference type="NCBI Taxonomy" id="248742"/>
    <lineage>
        <taxon>Eukaryota</taxon>
        <taxon>Viridiplantae</taxon>
        <taxon>Chlorophyta</taxon>
        <taxon>core chlorophytes</taxon>
        <taxon>Trebouxiophyceae</taxon>
        <taxon>Trebouxiophyceae incertae sedis</taxon>
        <taxon>Coccomyxaceae</taxon>
        <taxon>Coccomyxa</taxon>
    </lineage>
</organism>
<name>A0ABR2Z2K4_9CHLO</name>
<protein>
    <submittedName>
        <fullName evidence="1">Uncharacterized protein</fullName>
    </submittedName>
</protein>